<dbReference type="EMBL" id="CAJVPW010052776">
    <property type="protein sequence ID" value="CAG8768812.1"/>
    <property type="molecule type" value="Genomic_DNA"/>
</dbReference>
<organism evidence="1 2">
    <name type="scientific">Cetraspora pellucida</name>
    <dbReference type="NCBI Taxonomy" id="1433469"/>
    <lineage>
        <taxon>Eukaryota</taxon>
        <taxon>Fungi</taxon>
        <taxon>Fungi incertae sedis</taxon>
        <taxon>Mucoromycota</taxon>
        <taxon>Glomeromycotina</taxon>
        <taxon>Glomeromycetes</taxon>
        <taxon>Diversisporales</taxon>
        <taxon>Gigasporaceae</taxon>
        <taxon>Cetraspora</taxon>
    </lineage>
</organism>
<protein>
    <submittedName>
        <fullName evidence="1">540_t:CDS:1</fullName>
    </submittedName>
</protein>
<sequence>VAESMKQKSIIDFFRSANQSMMINDRFFLNNLKFSNNDDSIPDNNYFFDDNDFPNNDHFL</sequence>
<feature type="non-terminal residue" evidence="1">
    <location>
        <position position="1"/>
    </location>
</feature>
<dbReference type="Proteomes" id="UP000789366">
    <property type="component" value="Unassembled WGS sequence"/>
</dbReference>
<keyword evidence="2" id="KW-1185">Reference proteome</keyword>
<reference evidence="1" key="1">
    <citation type="submission" date="2021-06" db="EMBL/GenBank/DDBJ databases">
        <authorList>
            <person name="Kallberg Y."/>
            <person name="Tangrot J."/>
            <person name="Rosling A."/>
        </authorList>
    </citation>
    <scope>NUCLEOTIDE SEQUENCE</scope>
    <source>
        <strain evidence="1">28 12/20/2015</strain>
    </source>
</reference>
<accession>A0ACA9QXQ9</accession>
<gene>
    <name evidence="1" type="ORF">SPELUC_LOCUS15639</name>
</gene>
<proteinExistence type="predicted"/>
<evidence type="ECO:0000313" key="1">
    <source>
        <dbReference type="EMBL" id="CAG8768812.1"/>
    </source>
</evidence>
<name>A0ACA9QXQ9_9GLOM</name>
<feature type="non-terminal residue" evidence="1">
    <location>
        <position position="60"/>
    </location>
</feature>
<evidence type="ECO:0000313" key="2">
    <source>
        <dbReference type="Proteomes" id="UP000789366"/>
    </source>
</evidence>
<comment type="caution">
    <text evidence="1">The sequence shown here is derived from an EMBL/GenBank/DDBJ whole genome shotgun (WGS) entry which is preliminary data.</text>
</comment>